<keyword evidence="2" id="KW-1185">Reference proteome</keyword>
<reference evidence="1" key="1">
    <citation type="journal article" date="2019" name="PLoS Negl. Trop. Dis.">
        <title>Revisiting the worldwide diversity of Leptospira species in the environment.</title>
        <authorList>
            <person name="Vincent A.T."/>
            <person name="Schiettekatte O."/>
            <person name="Bourhy P."/>
            <person name="Veyrier F.J."/>
            <person name="Picardeau M."/>
        </authorList>
    </citation>
    <scope>NUCLEOTIDE SEQUENCE [LARGE SCALE GENOMIC DNA]</scope>
    <source>
        <strain evidence="1">201800287</strain>
    </source>
</reference>
<dbReference type="NCBIfam" id="NF040493">
    <property type="entry name" value="TA_anti_VapB"/>
    <property type="match status" value="1"/>
</dbReference>
<gene>
    <name evidence="1" type="ORF">EHQ24_12425</name>
</gene>
<keyword evidence="1" id="KW-0238">DNA-binding</keyword>
<dbReference type="GO" id="GO:0003677">
    <property type="term" value="F:DNA binding"/>
    <property type="evidence" value="ECO:0007669"/>
    <property type="project" value="UniProtKB-KW"/>
</dbReference>
<dbReference type="PANTHER" id="PTHR37550:SF3">
    <property type="entry name" value="ANTITOXIN VAPB1"/>
    <property type="match status" value="1"/>
</dbReference>
<dbReference type="RefSeq" id="WP_135601911.1">
    <property type="nucleotide sequence ID" value="NZ_RQFK01000026.1"/>
</dbReference>
<comment type="caution">
    <text evidence="1">The sequence shown here is derived from an EMBL/GenBank/DDBJ whole genome shotgun (WGS) entry which is preliminary data.</text>
</comment>
<dbReference type="Gene3D" id="2.10.260.10">
    <property type="match status" value="1"/>
</dbReference>
<dbReference type="AlphaFoldDB" id="A0A4R9I7G0"/>
<dbReference type="OrthoDB" id="9810009at2"/>
<sequence>MTHASKVFISGNSQAVRIPKEFQVSEKELYIQKVGNTLFLFPKSDPWKAFEESLHEFSEDFFSDGRSQPESQIRDTF</sequence>
<dbReference type="SUPFAM" id="SSF89447">
    <property type="entry name" value="AbrB/MazE/MraZ-like"/>
    <property type="match status" value="1"/>
</dbReference>
<evidence type="ECO:0000313" key="1">
    <source>
        <dbReference type="EMBL" id="TGK82071.1"/>
    </source>
</evidence>
<protein>
    <submittedName>
        <fullName evidence="1">AbrB/MazE/SpoVT family DNA-binding domain-containing protein</fullName>
    </submittedName>
</protein>
<proteinExistence type="predicted"/>
<dbReference type="Proteomes" id="UP000298009">
    <property type="component" value="Unassembled WGS sequence"/>
</dbReference>
<evidence type="ECO:0000313" key="2">
    <source>
        <dbReference type="Proteomes" id="UP000298009"/>
    </source>
</evidence>
<dbReference type="EMBL" id="RQFK01000026">
    <property type="protein sequence ID" value="TGK82071.1"/>
    <property type="molecule type" value="Genomic_DNA"/>
</dbReference>
<dbReference type="InterPro" id="IPR047976">
    <property type="entry name" value="Anti_VapB2-like"/>
</dbReference>
<dbReference type="PANTHER" id="PTHR37550">
    <property type="entry name" value="ANTITOXIN VAPB1"/>
    <property type="match status" value="1"/>
</dbReference>
<dbReference type="InterPro" id="IPR051734">
    <property type="entry name" value="VapB_TA_antitoxins"/>
</dbReference>
<name>A0A4R9I7G0_9LEPT</name>
<accession>A0A4R9I7G0</accession>
<dbReference type="InterPro" id="IPR037914">
    <property type="entry name" value="SpoVT-AbrB_sf"/>
</dbReference>
<organism evidence="1 2">
    <name type="scientific">Leptospira noumeaensis</name>
    <dbReference type="NCBI Taxonomy" id="2484964"/>
    <lineage>
        <taxon>Bacteria</taxon>
        <taxon>Pseudomonadati</taxon>
        <taxon>Spirochaetota</taxon>
        <taxon>Spirochaetia</taxon>
        <taxon>Leptospirales</taxon>
        <taxon>Leptospiraceae</taxon>
        <taxon>Leptospira</taxon>
    </lineage>
</organism>